<organism evidence="4 5">
    <name type="scientific">Paractinoplanes abujensis</name>
    <dbReference type="NCBI Taxonomy" id="882441"/>
    <lineage>
        <taxon>Bacteria</taxon>
        <taxon>Bacillati</taxon>
        <taxon>Actinomycetota</taxon>
        <taxon>Actinomycetes</taxon>
        <taxon>Micromonosporales</taxon>
        <taxon>Micromonosporaceae</taxon>
        <taxon>Paractinoplanes</taxon>
    </lineage>
</organism>
<proteinExistence type="predicted"/>
<evidence type="ECO:0000313" key="5">
    <source>
        <dbReference type="Proteomes" id="UP000542742"/>
    </source>
</evidence>
<feature type="domain" description="N-acetyltransferase" evidence="3">
    <location>
        <begin position="2"/>
        <end position="156"/>
    </location>
</feature>
<dbReference type="PROSITE" id="PS51186">
    <property type="entry name" value="GNAT"/>
    <property type="match status" value="1"/>
</dbReference>
<accession>A0A7W7G5Q7</accession>
<dbReference type="PANTHER" id="PTHR43877:SF2">
    <property type="entry name" value="AMINOALKYLPHOSPHONATE N-ACETYLTRANSFERASE-RELATED"/>
    <property type="match status" value="1"/>
</dbReference>
<dbReference type="RefSeq" id="WP_184953546.1">
    <property type="nucleotide sequence ID" value="NZ_BOMC01000073.1"/>
</dbReference>
<evidence type="ECO:0000256" key="2">
    <source>
        <dbReference type="ARBA" id="ARBA00023315"/>
    </source>
</evidence>
<gene>
    <name evidence="4" type="ORF">BKA14_005304</name>
</gene>
<dbReference type="GO" id="GO:0005840">
    <property type="term" value="C:ribosome"/>
    <property type="evidence" value="ECO:0007669"/>
    <property type="project" value="UniProtKB-KW"/>
</dbReference>
<comment type="caution">
    <text evidence="4">The sequence shown here is derived from an EMBL/GenBank/DDBJ whole genome shotgun (WGS) entry which is preliminary data.</text>
</comment>
<keyword evidence="1" id="KW-0808">Transferase</keyword>
<reference evidence="4 5" key="1">
    <citation type="submission" date="2020-08" db="EMBL/GenBank/DDBJ databases">
        <title>Sequencing the genomes of 1000 actinobacteria strains.</title>
        <authorList>
            <person name="Klenk H.-P."/>
        </authorList>
    </citation>
    <scope>NUCLEOTIDE SEQUENCE [LARGE SCALE GENOMIC DNA]</scope>
    <source>
        <strain evidence="4 5">DSM 45518</strain>
    </source>
</reference>
<dbReference type="AlphaFoldDB" id="A0A7W7G5Q7"/>
<dbReference type="InterPro" id="IPR000182">
    <property type="entry name" value="GNAT_dom"/>
</dbReference>
<evidence type="ECO:0000259" key="3">
    <source>
        <dbReference type="PROSITE" id="PS51186"/>
    </source>
</evidence>
<dbReference type="Gene3D" id="3.40.630.30">
    <property type="match status" value="1"/>
</dbReference>
<dbReference type="PANTHER" id="PTHR43877">
    <property type="entry name" value="AMINOALKYLPHOSPHONATE N-ACETYLTRANSFERASE-RELATED-RELATED"/>
    <property type="match status" value="1"/>
</dbReference>
<dbReference type="GO" id="GO:0016747">
    <property type="term" value="F:acyltransferase activity, transferring groups other than amino-acyl groups"/>
    <property type="evidence" value="ECO:0007669"/>
    <property type="project" value="InterPro"/>
</dbReference>
<evidence type="ECO:0000313" key="4">
    <source>
        <dbReference type="EMBL" id="MBB4695156.1"/>
    </source>
</evidence>
<name>A0A7W7G5Q7_9ACTN</name>
<dbReference type="Proteomes" id="UP000542742">
    <property type="component" value="Unassembled WGS sequence"/>
</dbReference>
<dbReference type="InterPro" id="IPR016181">
    <property type="entry name" value="Acyl_CoA_acyltransferase"/>
</dbReference>
<evidence type="ECO:0000256" key="1">
    <source>
        <dbReference type="ARBA" id="ARBA00022679"/>
    </source>
</evidence>
<dbReference type="Pfam" id="PF00583">
    <property type="entry name" value="Acetyltransf_1"/>
    <property type="match status" value="1"/>
</dbReference>
<dbReference type="InterPro" id="IPR050832">
    <property type="entry name" value="Bact_Acetyltransf"/>
</dbReference>
<keyword evidence="4" id="KW-0689">Ribosomal protein</keyword>
<protein>
    <submittedName>
        <fullName evidence="4">Ribosomal protein S18 acetylase RimI-like enzyme</fullName>
    </submittedName>
</protein>
<keyword evidence="4" id="KW-0687">Ribonucleoprotein</keyword>
<keyword evidence="5" id="KW-1185">Reference proteome</keyword>
<sequence length="156" mass="17252">MICLREATLAGPELDSLYGICLSRPEYWRVSGDLDLGTLSRAEVEVMLREDTVVAREDGDRVVGFAQLLDEHPIDGHPWIGLLLVDGRLGRRGHGRAIVAAIEDRYRSAGAPALRLGVLVGNEPALAFWRALGYEQIDLRPDLAKGRPTRIMEKPL</sequence>
<dbReference type="EMBL" id="JACHMF010000001">
    <property type="protein sequence ID" value="MBB4695156.1"/>
    <property type="molecule type" value="Genomic_DNA"/>
</dbReference>
<keyword evidence="2" id="KW-0012">Acyltransferase</keyword>
<dbReference type="SUPFAM" id="SSF55729">
    <property type="entry name" value="Acyl-CoA N-acyltransferases (Nat)"/>
    <property type="match status" value="1"/>
</dbReference>